<dbReference type="PANTHER" id="PTHR34192:SF10">
    <property type="entry name" value="PLASTOCYANIN MAJOR ISOFORM, CHLOROPLASTIC-RELATED"/>
    <property type="match status" value="1"/>
</dbReference>
<accession>A0A1G9R5Y5</accession>
<evidence type="ECO:0000259" key="7">
    <source>
        <dbReference type="Pfam" id="PF00127"/>
    </source>
</evidence>
<dbReference type="GO" id="GO:0009055">
    <property type="term" value="F:electron transfer activity"/>
    <property type="evidence" value="ECO:0007669"/>
    <property type="project" value="InterPro"/>
</dbReference>
<dbReference type="PANTHER" id="PTHR34192">
    <property type="entry name" value="PLASTOCYANIN MAJOR ISOFORM, CHLOROPLASTIC-RELATED"/>
    <property type="match status" value="1"/>
</dbReference>
<evidence type="ECO:0000313" key="9">
    <source>
        <dbReference type="Proteomes" id="UP000199451"/>
    </source>
</evidence>
<keyword evidence="5" id="KW-0186">Copper</keyword>
<keyword evidence="3" id="KW-0479">Metal-binding</keyword>
<gene>
    <name evidence="8" type="ORF">SAMN04487949_1198</name>
</gene>
<protein>
    <submittedName>
        <fullName evidence="8">Plastocyanin</fullName>
    </submittedName>
</protein>
<sequence length="138" mass="14708">MQRRAFLASVGTAGLAAVAGCAGVSGSQGDILMRASAFDPYEYTVSVGDTVTWYNASTRGHTVTAYENAIPDAADYFATGGYENEQAAREAFRQEGFAGGQISSGESYSHTFEVPGRYEYVCIPHEQGGMVGRIIVEE</sequence>
<evidence type="ECO:0000313" key="8">
    <source>
        <dbReference type="EMBL" id="SDM18648.1"/>
    </source>
</evidence>
<comment type="subcellular location">
    <subcellularLocation>
        <location evidence="1">Membrane</location>
    </subcellularLocation>
</comment>
<dbReference type="AlphaFoldDB" id="A0A1G9R5Y5"/>
<keyword evidence="9" id="KW-1185">Reference proteome</keyword>
<evidence type="ECO:0000256" key="4">
    <source>
        <dbReference type="ARBA" id="ARBA00022982"/>
    </source>
</evidence>
<dbReference type="InterPro" id="IPR008972">
    <property type="entry name" value="Cupredoxin"/>
</dbReference>
<dbReference type="InterPro" id="IPR028871">
    <property type="entry name" value="BlueCu_1_BS"/>
</dbReference>
<name>A0A1G9R5Y5_9EURY</name>
<dbReference type="RefSeq" id="WP_089695004.1">
    <property type="nucleotide sequence ID" value="NZ_FNHL01000001.1"/>
</dbReference>
<dbReference type="PROSITE" id="PS51257">
    <property type="entry name" value="PROKAR_LIPOPROTEIN"/>
    <property type="match status" value="1"/>
</dbReference>
<evidence type="ECO:0000256" key="1">
    <source>
        <dbReference type="ARBA" id="ARBA00004370"/>
    </source>
</evidence>
<dbReference type="Pfam" id="PF00127">
    <property type="entry name" value="Copper-bind"/>
    <property type="match status" value="1"/>
</dbReference>
<reference evidence="9" key="1">
    <citation type="submission" date="2016-10" db="EMBL/GenBank/DDBJ databases">
        <authorList>
            <person name="Varghese N."/>
            <person name="Submissions S."/>
        </authorList>
    </citation>
    <scope>NUCLEOTIDE SEQUENCE [LARGE SCALE GENOMIC DNA]</scope>
    <source>
        <strain evidence="9">CGMCC 1.10119</strain>
    </source>
</reference>
<evidence type="ECO:0000256" key="5">
    <source>
        <dbReference type="ARBA" id="ARBA00023008"/>
    </source>
</evidence>
<keyword evidence="4" id="KW-0249">Electron transport</keyword>
<dbReference type="GO" id="GO:0016020">
    <property type="term" value="C:membrane"/>
    <property type="evidence" value="ECO:0007669"/>
    <property type="project" value="UniProtKB-SubCell"/>
</dbReference>
<evidence type="ECO:0000256" key="3">
    <source>
        <dbReference type="ARBA" id="ARBA00022723"/>
    </source>
</evidence>
<keyword evidence="6" id="KW-0472">Membrane</keyword>
<dbReference type="STRING" id="660521.SAMN04487949_1198"/>
<evidence type="ECO:0000256" key="2">
    <source>
        <dbReference type="ARBA" id="ARBA00022448"/>
    </source>
</evidence>
<keyword evidence="2" id="KW-0813">Transport</keyword>
<evidence type="ECO:0000256" key="6">
    <source>
        <dbReference type="ARBA" id="ARBA00023136"/>
    </source>
</evidence>
<dbReference type="EMBL" id="FNHL01000001">
    <property type="protein sequence ID" value="SDM18648.1"/>
    <property type="molecule type" value="Genomic_DNA"/>
</dbReference>
<dbReference type="Gene3D" id="2.60.40.420">
    <property type="entry name" value="Cupredoxins - blue copper proteins"/>
    <property type="match status" value="1"/>
</dbReference>
<proteinExistence type="predicted"/>
<dbReference type="OrthoDB" id="4392at2157"/>
<dbReference type="Proteomes" id="UP000199451">
    <property type="component" value="Unassembled WGS sequence"/>
</dbReference>
<organism evidence="8 9">
    <name type="scientific">Halogranum gelatinilyticum</name>
    <dbReference type="NCBI Taxonomy" id="660521"/>
    <lineage>
        <taxon>Archaea</taxon>
        <taxon>Methanobacteriati</taxon>
        <taxon>Methanobacteriota</taxon>
        <taxon>Stenosarchaea group</taxon>
        <taxon>Halobacteria</taxon>
        <taxon>Halobacteriales</taxon>
        <taxon>Haloferacaceae</taxon>
    </lineage>
</organism>
<dbReference type="PROSITE" id="PS00196">
    <property type="entry name" value="COPPER_BLUE"/>
    <property type="match status" value="1"/>
</dbReference>
<dbReference type="GO" id="GO:0005507">
    <property type="term" value="F:copper ion binding"/>
    <property type="evidence" value="ECO:0007669"/>
    <property type="project" value="InterPro"/>
</dbReference>
<dbReference type="SUPFAM" id="SSF49503">
    <property type="entry name" value="Cupredoxins"/>
    <property type="match status" value="1"/>
</dbReference>
<feature type="domain" description="Blue (type 1) copper" evidence="7">
    <location>
        <begin position="37"/>
        <end position="137"/>
    </location>
</feature>
<dbReference type="InterPro" id="IPR000923">
    <property type="entry name" value="BlueCu_1"/>
</dbReference>